<dbReference type="GO" id="GO:0003700">
    <property type="term" value="F:DNA-binding transcription factor activity"/>
    <property type="evidence" value="ECO:0007669"/>
    <property type="project" value="InterPro"/>
</dbReference>
<dbReference type="RefSeq" id="WP_073364891.1">
    <property type="nucleotide sequence ID" value="NZ_FNTL01000003.1"/>
</dbReference>
<dbReference type="Gene3D" id="1.10.10.10">
    <property type="entry name" value="Winged helix-like DNA-binding domain superfamily/Winged helix DNA-binding domain"/>
    <property type="match status" value="1"/>
</dbReference>
<evidence type="ECO:0000259" key="7">
    <source>
        <dbReference type="PROSITE" id="PS50931"/>
    </source>
</evidence>
<reference evidence="9" key="1">
    <citation type="submission" date="2016-10" db="EMBL/GenBank/DDBJ databases">
        <authorList>
            <person name="Varghese N."/>
        </authorList>
    </citation>
    <scope>NUCLEOTIDE SEQUENCE [LARGE SCALE GENOMIC DNA]</scope>
    <source>
        <strain evidence="9">DSM 44719</strain>
    </source>
</reference>
<dbReference type="PANTHER" id="PTHR30346:SF26">
    <property type="entry name" value="HYDROGEN PEROXIDE-INDUCIBLE GENES ACTIVATOR"/>
    <property type="match status" value="1"/>
</dbReference>
<name>A0A1H4JJ57_RHOJO</name>
<dbReference type="GO" id="GO:0032993">
    <property type="term" value="C:protein-DNA complex"/>
    <property type="evidence" value="ECO:0007669"/>
    <property type="project" value="TreeGrafter"/>
</dbReference>
<gene>
    <name evidence="8" type="ORF">SAMN04490220_0939</name>
</gene>
<evidence type="ECO:0000256" key="3">
    <source>
        <dbReference type="ARBA" id="ARBA00023125"/>
    </source>
</evidence>
<dbReference type="SUPFAM" id="SSF46785">
    <property type="entry name" value="Winged helix' DNA-binding domain"/>
    <property type="match status" value="1"/>
</dbReference>
<organism evidence="8 9">
    <name type="scientific">Rhodococcus jostii</name>
    <dbReference type="NCBI Taxonomy" id="132919"/>
    <lineage>
        <taxon>Bacteria</taxon>
        <taxon>Bacillati</taxon>
        <taxon>Actinomycetota</taxon>
        <taxon>Actinomycetes</taxon>
        <taxon>Mycobacteriales</taxon>
        <taxon>Nocardiaceae</taxon>
        <taxon>Rhodococcus</taxon>
    </lineage>
</organism>
<dbReference type="EMBL" id="FNTL01000003">
    <property type="protein sequence ID" value="SEB46359.1"/>
    <property type="molecule type" value="Genomic_DNA"/>
</dbReference>
<evidence type="ECO:0000256" key="6">
    <source>
        <dbReference type="ARBA" id="ARBA00040885"/>
    </source>
</evidence>
<dbReference type="SUPFAM" id="SSF53850">
    <property type="entry name" value="Periplasmic binding protein-like II"/>
    <property type="match status" value="1"/>
</dbReference>
<proteinExistence type="inferred from homology"/>
<dbReference type="PROSITE" id="PS50931">
    <property type="entry name" value="HTH_LYSR"/>
    <property type="match status" value="1"/>
</dbReference>
<dbReference type="InterPro" id="IPR036388">
    <property type="entry name" value="WH-like_DNA-bd_sf"/>
</dbReference>
<dbReference type="Pfam" id="PF03466">
    <property type="entry name" value="LysR_substrate"/>
    <property type="match status" value="1"/>
</dbReference>
<dbReference type="PANTHER" id="PTHR30346">
    <property type="entry name" value="TRANSCRIPTIONAL DUAL REGULATOR HCAR-RELATED"/>
    <property type="match status" value="1"/>
</dbReference>
<dbReference type="Pfam" id="PF00126">
    <property type="entry name" value="HTH_1"/>
    <property type="match status" value="1"/>
</dbReference>
<evidence type="ECO:0000256" key="1">
    <source>
        <dbReference type="ARBA" id="ARBA00009437"/>
    </source>
</evidence>
<evidence type="ECO:0000256" key="4">
    <source>
        <dbReference type="ARBA" id="ARBA00023159"/>
    </source>
</evidence>
<keyword evidence="5" id="KW-0804">Transcription</keyword>
<dbReference type="Proteomes" id="UP000183407">
    <property type="component" value="Unassembled WGS sequence"/>
</dbReference>
<accession>A0A1H4JJ57</accession>
<evidence type="ECO:0000256" key="2">
    <source>
        <dbReference type="ARBA" id="ARBA00023015"/>
    </source>
</evidence>
<dbReference type="FunFam" id="1.10.10.10:FF:000001">
    <property type="entry name" value="LysR family transcriptional regulator"/>
    <property type="match status" value="1"/>
</dbReference>
<keyword evidence="3" id="KW-0238">DNA-binding</keyword>
<keyword evidence="2" id="KW-0805">Transcription regulation</keyword>
<evidence type="ECO:0000313" key="9">
    <source>
        <dbReference type="Proteomes" id="UP000183407"/>
    </source>
</evidence>
<dbReference type="InterPro" id="IPR005119">
    <property type="entry name" value="LysR_subst-bd"/>
</dbReference>
<dbReference type="PRINTS" id="PR00039">
    <property type="entry name" value="HTHLYSR"/>
</dbReference>
<dbReference type="AlphaFoldDB" id="A0A1H4JJ57"/>
<protein>
    <recommendedName>
        <fullName evidence="6">Probable hydrogen peroxide-inducible genes activator</fullName>
    </recommendedName>
</protein>
<dbReference type="InterPro" id="IPR036390">
    <property type="entry name" value="WH_DNA-bd_sf"/>
</dbReference>
<keyword evidence="4" id="KW-0010">Activator</keyword>
<dbReference type="GO" id="GO:0003677">
    <property type="term" value="F:DNA binding"/>
    <property type="evidence" value="ECO:0007669"/>
    <property type="project" value="UniProtKB-KW"/>
</dbReference>
<dbReference type="OrthoDB" id="9775392at2"/>
<dbReference type="InterPro" id="IPR000847">
    <property type="entry name" value="LysR_HTH_N"/>
</dbReference>
<dbReference type="CDD" id="cd08411">
    <property type="entry name" value="PBP2_OxyR"/>
    <property type="match status" value="1"/>
</dbReference>
<feature type="domain" description="HTH lysR-type" evidence="7">
    <location>
        <begin position="8"/>
        <end position="65"/>
    </location>
</feature>
<dbReference type="Gene3D" id="3.40.190.10">
    <property type="entry name" value="Periplasmic binding protein-like II"/>
    <property type="match status" value="2"/>
</dbReference>
<evidence type="ECO:0000256" key="5">
    <source>
        <dbReference type="ARBA" id="ARBA00023163"/>
    </source>
</evidence>
<comment type="similarity">
    <text evidence="1">Belongs to the LysR transcriptional regulatory family.</text>
</comment>
<evidence type="ECO:0000313" key="8">
    <source>
        <dbReference type="EMBL" id="SEB46359.1"/>
    </source>
</evidence>
<sequence>MSDHHFHPTLAQLRAFAAVADHRHFGGAAAYLGISQPALSQGLAVLEAGLGVQLIDRSTRRVTVTGAGMRLLPAAVRTLECANMFVAAASDEEGQWFEPIRIGLIPTVAPYLLPAMLPALRKRFPGLRLSIVEDQRAGLLEALGAGILDVAVLALQEMACSGCVEIELYSEDLILIVPQGDPIAGELGLPLSTLRDLKLLLLEEGSCLRNSTLDLCRSVGAFGVAADSRFCSLATVVQCVFGGHGAALVPESVAEIETQNVAVAAARFASPAPSRTVGLVFRSSSGRSEQYRRLAAALAETRLGAEPVPCAPLADVPQAQQAPAST</sequence>